<evidence type="ECO:0000256" key="1">
    <source>
        <dbReference type="SAM" id="MobiDB-lite"/>
    </source>
</evidence>
<name>A0A0P4RA37_9ACTN</name>
<sequence length="180" mass="19402">MAFQPWQGGQPAQPSNQVPAMRASHADRERTVDVLKAGFAEGRLQQPEYEQRIARAYKAQTHAELQMLVADLPQGPVPQAQFVPQRPMVPATFMPMQMPMPVTTNSSATGALVCGIMTPVTWGLTAIPAVILGHKARAEIRRSGERGDGQALTGLILGWLAIGGWALFLLILILSAAVNL</sequence>
<accession>A0A0P4RA37</accession>
<dbReference type="PANTHER" id="PTHR40763">
    <property type="entry name" value="MEMBRANE PROTEIN-RELATED"/>
    <property type="match status" value="1"/>
</dbReference>
<reference evidence="5 6" key="2">
    <citation type="journal article" date="2015" name="Stand. Genomic Sci.">
        <title>Draft genome sequence of marine-derived Streptomyces sp. TP-A0598, a producer of anti-MRSA antibiotic lydicamycins.</title>
        <authorList>
            <person name="Komaki H."/>
            <person name="Ichikawa N."/>
            <person name="Hosoyama A."/>
            <person name="Fujita N."/>
            <person name="Igarashi Y."/>
        </authorList>
    </citation>
    <scope>NUCLEOTIDE SEQUENCE [LARGE SCALE GENOMIC DNA]</scope>
    <source>
        <strain evidence="5 6">NBRC 110027</strain>
    </source>
</reference>
<feature type="transmembrane region" description="Helical" evidence="2">
    <location>
        <begin position="152"/>
        <end position="178"/>
    </location>
</feature>
<dbReference type="InterPro" id="IPR012551">
    <property type="entry name" value="DUF1707_SHOCT-like"/>
</dbReference>
<dbReference type="Proteomes" id="UP000048965">
    <property type="component" value="Unassembled WGS sequence"/>
</dbReference>
<evidence type="ECO:0000259" key="4">
    <source>
        <dbReference type="Pfam" id="PF13828"/>
    </source>
</evidence>
<evidence type="ECO:0000313" key="6">
    <source>
        <dbReference type="Proteomes" id="UP000048965"/>
    </source>
</evidence>
<keyword evidence="2" id="KW-0472">Membrane</keyword>
<reference evidence="6" key="1">
    <citation type="submission" date="2014-09" db="EMBL/GenBank/DDBJ databases">
        <title>Whole genome shotgun sequence of Streptomyces sp. NBRC 110027.</title>
        <authorList>
            <person name="Komaki H."/>
            <person name="Ichikawa N."/>
            <person name="Katano-Makiyama Y."/>
            <person name="Hosoyama A."/>
            <person name="Hashimoto M."/>
            <person name="Uohara A."/>
            <person name="Kitahashi Y."/>
            <person name="Ohji S."/>
            <person name="Kimura A."/>
            <person name="Yamazoe A."/>
            <person name="Igarashi Y."/>
            <person name="Fujita N."/>
        </authorList>
    </citation>
    <scope>NUCLEOTIDE SEQUENCE [LARGE SCALE GENOMIC DNA]</scope>
    <source>
        <strain evidence="6">NBRC 110027</strain>
    </source>
</reference>
<gene>
    <name evidence="5" type="ORF">TPA0598_05_01360</name>
</gene>
<evidence type="ECO:0000259" key="3">
    <source>
        <dbReference type="Pfam" id="PF08044"/>
    </source>
</evidence>
<evidence type="ECO:0000256" key="2">
    <source>
        <dbReference type="SAM" id="Phobius"/>
    </source>
</evidence>
<keyword evidence="2" id="KW-0812">Transmembrane</keyword>
<dbReference type="EMBL" id="BBNO01000005">
    <property type="protein sequence ID" value="GAO09415.1"/>
    <property type="molecule type" value="Genomic_DNA"/>
</dbReference>
<protein>
    <submittedName>
        <fullName evidence="5">Uncharacterized protein</fullName>
    </submittedName>
</protein>
<dbReference type="Pfam" id="PF08044">
    <property type="entry name" value="DUF1707"/>
    <property type="match status" value="1"/>
</dbReference>
<feature type="transmembrane region" description="Helical" evidence="2">
    <location>
        <begin position="108"/>
        <end position="132"/>
    </location>
</feature>
<comment type="caution">
    <text evidence="5">The sequence shown here is derived from an EMBL/GenBank/DDBJ whole genome shotgun (WGS) entry which is preliminary data.</text>
</comment>
<keyword evidence="2" id="KW-1133">Transmembrane helix</keyword>
<proteinExistence type="predicted"/>
<feature type="domain" description="DUF4190" evidence="4">
    <location>
        <begin position="108"/>
        <end position="168"/>
    </location>
</feature>
<dbReference type="PANTHER" id="PTHR40763:SF4">
    <property type="entry name" value="DUF1707 DOMAIN-CONTAINING PROTEIN"/>
    <property type="match status" value="1"/>
</dbReference>
<dbReference type="Pfam" id="PF13828">
    <property type="entry name" value="DUF4190"/>
    <property type="match status" value="1"/>
</dbReference>
<dbReference type="InterPro" id="IPR025241">
    <property type="entry name" value="DUF4190"/>
</dbReference>
<organism evidence="5 6">
    <name type="scientific">Streptomyces lydicamycinicus</name>
    <dbReference type="NCBI Taxonomy" id="1546107"/>
    <lineage>
        <taxon>Bacteria</taxon>
        <taxon>Bacillati</taxon>
        <taxon>Actinomycetota</taxon>
        <taxon>Actinomycetes</taxon>
        <taxon>Kitasatosporales</taxon>
        <taxon>Streptomycetaceae</taxon>
        <taxon>Streptomyces</taxon>
    </lineage>
</organism>
<evidence type="ECO:0000313" key="5">
    <source>
        <dbReference type="EMBL" id="GAO09415.1"/>
    </source>
</evidence>
<dbReference type="AlphaFoldDB" id="A0A0P4RA37"/>
<feature type="domain" description="DUF1707" evidence="3">
    <location>
        <begin position="21"/>
        <end position="73"/>
    </location>
</feature>
<feature type="region of interest" description="Disordered" evidence="1">
    <location>
        <begin position="1"/>
        <end position="27"/>
    </location>
</feature>
<keyword evidence="6" id="KW-1185">Reference proteome</keyword>